<keyword evidence="5" id="KW-0998">Cell outer membrane</keyword>
<dbReference type="PROSITE" id="PS51257">
    <property type="entry name" value="PROKAR_LIPOPROTEIN"/>
    <property type="match status" value="1"/>
</dbReference>
<evidence type="ECO:0000256" key="4">
    <source>
        <dbReference type="ARBA" id="ARBA00023136"/>
    </source>
</evidence>
<dbReference type="GO" id="GO:0009279">
    <property type="term" value="C:cell outer membrane"/>
    <property type="evidence" value="ECO:0007669"/>
    <property type="project" value="UniProtKB-SubCell"/>
</dbReference>
<dbReference type="InterPro" id="IPR033985">
    <property type="entry name" value="SusD-like_N"/>
</dbReference>
<dbReference type="InterPro" id="IPR012944">
    <property type="entry name" value="SusD_RagB_dom"/>
</dbReference>
<dbReference type="InterPro" id="IPR011990">
    <property type="entry name" value="TPR-like_helical_dom_sf"/>
</dbReference>
<evidence type="ECO:0000256" key="1">
    <source>
        <dbReference type="ARBA" id="ARBA00004442"/>
    </source>
</evidence>
<dbReference type="EMBL" id="JABAIL010000009">
    <property type="protein sequence ID" value="NLR94060.1"/>
    <property type="molecule type" value="Genomic_DNA"/>
</dbReference>
<dbReference type="AlphaFoldDB" id="A0A7X8SPS0"/>
<dbReference type="RefSeq" id="WP_168884772.1">
    <property type="nucleotide sequence ID" value="NZ_JABAIL010000009.1"/>
</dbReference>
<comment type="similarity">
    <text evidence="2">Belongs to the SusD family.</text>
</comment>
<dbReference type="Gene3D" id="1.25.40.390">
    <property type="match status" value="1"/>
</dbReference>
<evidence type="ECO:0000256" key="5">
    <source>
        <dbReference type="ARBA" id="ARBA00023237"/>
    </source>
</evidence>
<evidence type="ECO:0000256" key="2">
    <source>
        <dbReference type="ARBA" id="ARBA00006275"/>
    </source>
</evidence>
<evidence type="ECO:0000313" key="9">
    <source>
        <dbReference type="EMBL" id="NLR94060.1"/>
    </source>
</evidence>
<dbReference type="CDD" id="cd08977">
    <property type="entry name" value="SusD"/>
    <property type="match status" value="1"/>
</dbReference>
<sequence>MKKLFLYTITLLLLGSCSNLLEKTPQGQETSADYFKTQDGALKATNAIYESLRGWNTTAWGPIGLVDIASDDADKGSTSTDSYDMIELNNASYLPNNGTIQGYYNEHYQAINRTNQVIINVPEGEFDENLKARYIAEAKCLRAFFYFNLVRAYGGMPIVDRLLNPEEYKVSRSTKEETYAFIIKDLEEAVEILPTKSQYDLSELGRVTKGTAQALLAKVYLFQASFSGSNEDYQKSLNAAEALIQSGEYSLYPNFAEIFRLEGENCSESIFEVQTHDFQQGGGSSQFTEIQGIRSNVLNKGWGFNIPSKSLRDAFEANDPRYDATIITAGQTLYDGEVMPRPEDGIFGDNSDPINEFYSYKVYSPSHNGGNNNSPMNIRLLRYSDIILVAAEASNALGNSSKALGYLNSVRARARTGLNVLPDVTVSDQVQLREAIWNERRVELAMEQHRYFDLMRMDDVSPGYAKSKLVENGDNVFDVAKNKVYPIPQAEINAVGSDILKQNPNY</sequence>
<feature type="chain" id="PRO_5031285660" evidence="6">
    <location>
        <begin position="23"/>
        <end position="506"/>
    </location>
</feature>
<evidence type="ECO:0000259" key="8">
    <source>
        <dbReference type="Pfam" id="PF14322"/>
    </source>
</evidence>
<evidence type="ECO:0000259" key="7">
    <source>
        <dbReference type="Pfam" id="PF07980"/>
    </source>
</evidence>
<name>A0A7X8SPS0_9BACT</name>
<proteinExistence type="inferred from homology"/>
<feature type="domain" description="RagB/SusD" evidence="7">
    <location>
        <begin position="268"/>
        <end position="506"/>
    </location>
</feature>
<comment type="subcellular location">
    <subcellularLocation>
        <location evidence="1">Cell outer membrane</location>
    </subcellularLocation>
</comment>
<evidence type="ECO:0000313" key="10">
    <source>
        <dbReference type="Proteomes" id="UP000585050"/>
    </source>
</evidence>
<dbReference type="SUPFAM" id="SSF48452">
    <property type="entry name" value="TPR-like"/>
    <property type="match status" value="1"/>
</dbReference>
<feature type="domain" description="SusD-like N-terminal" evidence="8">
    <location>
        <begin position="74"/>
        <end position="221"/>
    </location>
</feature>
<dbReference type="Pfam" id="PF14322">
    <property type="entry name" value="SusD-like_3"/>
    <property type="match status" value="1"/>
</dbReference>
<evidence type="ECO:0000256" key="3">
    <source>
        <dbReference type="ARBA" id="ARBA00022729"/>
    </source>
</evidence>
<reference evidence="9 10" key="1">
    <citation type="submission" date="2020-04" db="EMBL/GenBank/DDBJ databases">
        <title>Flammeovirga sp. SR4, a novel species isolated from seawater.</title>
        <authorList>
            <person name="Wang X."/>
        </authorList>
    </citation>
    <scope>NUCLEOTIDE SEQUENCE [LARGE SCALE GENOMIC DNA]</scope>
    <source>
        <strain evidence="9 10">SR4</strain>
    </source>
</reference>
<protein>
    <submittedName>
        <fullName evidence="9">RagB/SusD family nutrient uptake outer membrane protein</fullName>
    </submittedName>
</protein>
<dbReference type="Pfam" id="PF07980">
    <property type="entry name" value="SusD_RagB"/>
    <property type="match status" value="1"/>
</dbReference>
<comment type="caution">
    <text evidence="9">The sequence shown here is derived from an EMBL/GenBank/DDBJ whole genome shotgun (WGS) entry which is preliminary data.</text>
</comment>
<dbReference type="Proteomes" id="UP000585050">
    <property type="component" value="Unassembled WGS sequence"/>
</dbReference>
<keyword evidence="3 6" id="KW-0732">Signal</keyword>
<feature type="signal peptide" evidence="6">
    <location>
        <begin position="1"/>
        <end position="22"/>
    </location>
</feature>
<gene>
    <name evidence="9" type="ORF">HGP29_22855</name>
</gene>
<organism evidence="9 10">
    <name type="scientific">Flammeovirga agarivorans</name>
    <dbReference type="NCBI Taxonomy" id="2726742"/>
    <lineage>
        <taxon>Bacteria</taxon>
        <taxon>Pseudomonadati</taxon>
        <taxon>Bacteroidota</taxon>
        <taxon>Cytophagia</taxon>
        <taxon>Cytophagales</taxon>
        <taxon>Flammeovirgaceae</taxon>
        <taxon>Flammeovirga</taxon>
    </lineage>
</organism>
<evidence type="ECO:0000256" key="6">
    <source>
        <dbReference type="SAM" id="SignalP"/>
    </source>
</evidence>
<keyword evidence="10" id="KW-1185">Reference proteome</keyword>
<accession>A0A7X8SPS0</accession>
<keyword evidence="4" id="KW-0472">Membrane</keyword>